<evidence type="ECO:0000256" key="3">
    <source>
        <dbReference type="ARBA" id="ARBA00012438"/>
    </source>
</evidence>
<dbReference type="InterPro" id="IPR029016">
    <property type="entry name" value="GAF-like_dom_sf"/>
</dbReference>
<dbReference type="GO" id="GO:0009927">
    <property type="term" value="F:histidine phosphotransfer kinase activity"/>
    <property type="evidence" value="ECO:0007669"/>
    <property type="project" value="TreeGrafter"/>
</dbReference>
<evidence type="ECO:0000256" key="5">
    <source>
        <dbReference type="ARBA" id="ARBA00022679"/>
    </source>
</evidence>
<dbReference type="SUPFAM" id="SSF55874">
    <property type="entry name" value="ATPase domain of HSP90 chaperone/DNA topoisomerase II/histidine kinase"/>
    <property type="match status" value="1"/>
</dbReference>
<feature type="coiled-coil region" evidence="8">
    <location>
        <begin position="341"/>
        <end position="379"/>
    </location>
</feature>
<feature type="domain" description="Phytochrome chromophore attachment site" evidence="9">
    <location>
        <begin position="199"/>
        <end position="334"/>
    </location>
</feature>
<dbReference type="InterPro" id="IPR036097">
    <property type="entry name" value="HisK_dim/P_sf"/>
</dbReference>
<dbReference type="PROSITE" id="PS50046">
    <property type="entry name" value="PHYTOCHROME_2"/>
    <property type="match status" value="1"/>
</dbReference>
<dbReference type="PANTHER" id="PTHR43047:SF72">
    <property type="entry name" value="OSMOSENSING HISTIDINE PROTEIN KINASE SLN1"/>
    <property type="match status" value="1"/>
</dbReference>
<gene>
    <name evidence="11" type="ORF">H6G03_35925</name>
</gene>
<proteinExistence type="inferred from homology"/>
<dbReference type="InterPro" id="IPR004358">
    <property type="entry name" value="Sig_transdc_His_kin-like_C"/>
</dbReference>
<reference evidence="11" key="2">
    <citation type="submission" date="2020-08" db="EMBL/GenBank/DDBJ databases">
        <authorList>
            <person name="Chen M."/>
            <person name="Teng W."/>
            <person name="Zhao L."/>
            <person name="Hu C."/>
            <person name="Zhou Y."/>
            <person name="Han B."/>
            <person name="Song L."/>
            <person name="Shu W."/>
        </authorList>
    </citation>
    <scope>NUCLEOTIDE SEQUENCE</scope>
    <source>
        <strain evidence="11">FACHB-1375</strain>
    </source>
</reference>
<dbReference type="AlphaFoldDB" id="A0A926VM02"/>
<dbReference type="GO" id="GO:0005886">
    <property type="term" value="C:plasma membrane"/>
    <property type="evidence" value="ECO:0007669"/>
    <property type="project" value="TreeGrafter"/>
</dbReference>
<organism evidence="11 12">
    <name type="scientific">Aerosakkonema funiforme FACHB-1375</name>
    <dbReference type="NCBI Taxonomy" id="2949571"/>
    <lineage>
        <taxon>Bacteria</taxon>
        <taxon>Bacillati</taxon>
        <taxon>Cyanobacteriota</taxon>
        <taxon>Cyanophyceae</taxon>
        <taxon>Oscillatoriophycideae</taxon>
        <taxon>Aerosakkonematales</taxon>
        <taxon>Aerosakkonemataceae</taxon>
        <taxon>Aerosakkonema</taxon>
    </lineage>
</organism>
<accession>A0A926VM02</accession>
<evidence type="ECO:0000256" key="7">
    <source>
        <dbReference type="ARBA" id="ARBA00023012"/>
    </source>
</evidence>
<comment type="catalytic activity">
    <reaction evidence="1">
        <text>ATP + protein L-histidine = ADP + protein N-phospho-L-histidine.</text>
        <dbReference type="EC" id="2.7.13.3"/>
    </reaction>
</comment>
<dbReference type="InterPro" id="IPR016132">
    <property type="entry name" value="Phyto_chromo_attachment"/>
</dbReference>
<evidence type="ECO:0000256" key="1">
    <source>
        <dbReference type="ARBA" id="ARBA00000085"/>
    </source>
</evidence>
<comment type="similarity">
    <text evidence="2">In the N-terminal section; belongs to the phytochrome family.</text>
</comment>
<dbReference type="PROSITE" id="PS50109">
    <property type="entry name" value="HIS_KIN"/>
    <property type="match status" value="1"/>
</dbReference>
<dbReference type="InterPro" id="IPR003018">
    <property type="entry name" value="GAF"/>
</dbReference>
<dbReference type="EC" id="2.7.13.3" evidence="3"/>
<dbReference type="InterPro" id="IPR003594">
    <property type="entry name" value="HATPase_dom"/>
</dbReference>
<dbReference type="Pfam" id="PF02518">
    <property type="entry name" value="HATPase_c"/>
    <property type="match status" value="1"/>
</dbReference>
<keyword evidence="6" id="KW-0418">Kinase</keyword>
<dbReference type="SUPFAM" id="SSF47384">
    <property type="entry name" value="Homodimeric domain of signal transducing histidine kinase"/>
    <property type="match status" value="1"/>
</dbReference>
<comment type="caution">
    <text evidence="11">The sequence shown here is derived from an EMBL/GenBank/DDBJ whole genome shotgun (WGS) entry which is preliminary data.</text>
</comment>
<keyword evidence="7" id="KW-0902">Two-component regulatory system</keyword>
<feature type="domain" description="Histidine kinase" evidence="10">
    <location>
        <begin position="386"/>
        <end position="602"/>
    </location>
</feature>
<dbReference type="PRINTS" id="PR00344">
    <property type="entry name" value="BCTRLSENSOR"/>
</dbReference>
<evidence type="ECO:0000256" key="4">
    <source>
        <dbReference type="ARBA" id="ARBA00022553"/>
    </source>
</evidence>
<dbReference type="Pfam" id="PF01590">
    <property type="entry name" value="GAF"/>
    <property type="match status" value="1"/>
</dbReference>
<dbReference type="InterPro" id="IPR003661">
    <property type="entry name" value="HisK_dim/P_dom"/>
</dbReference>
<dbReference type="SMART" id="SM00387">
    <property type="entry name" value="HATPase_c"/>
    <property type="match status" value="1"/>
</dbReference>
<evidence type="ECO:0000259" key="9">
    <source>
        <dbReference type="PROSITE" id="PS50046"/>
    </source>
</evidence>
<dbReference type="CDD" id="cd00082">
    <property type="entry name" value="HisKA"/>
    <property type="match status" value="1"/>
</dbReference>
<evidence type="ECO:0000256" key="2">
    <source>
        <dbReference type="ARBA" id="ARBA00006402"/>
    </source>
</evidence>
<dbReference type="SMART" id="SM00065">
    <property type="entry name" value="GAF"/>
    <property type="match status" value="1"/>
</dbReference>
<dbReference type="Proteomes" id="UP000641646">
    <property type="component" value="Unassembled WGS sequence"/>
</dbReference>
<evidence type="ECO:0000256" key="8">
    <source>
        <dbReference type="SAM" id="Coils"/>
    </source>
</evidence>
<dbReference type="InterPro" id="IPR036890">
    <property type="entry name" value="HATPase_C_sf"/>
</dbReference>
<dbReference type="Gene3D" id="3.30.565.10">
    <property type="entry name" value="Histidine kinase-like ATPase, C-terminal domain"/>
    <property type="match status" value="1"/>
</dbReference>
<keyword evidence="12" id="KW-1185">Reference proteome</keyword>
<evidence type="ECO:0000259" key="10">
    <source>
        <dbReference type="PROSITE" id="PS50109"/>
    </source>
</evidence>
<keyword evidence="5" id="KW-0808">Transferase</keyword>
<dbReference type="SUPFAM" id="SSF55781">
    <property type="entry name" value="GAF domain-like"/>
    <property type="match status" value="1"/>
</dbReference>
<dbReference type="Gene3D" id="3.30.450.40">
    <property type="match status" value="1"/>
</dbReference>
<name>A0A926VM02_9CYAN</name>
<keyword evidence="4" id="KW-0597">Phosphoprotein</keyword>
<dbReference type="Gene3D" id="1.10.287.130">
    <property type="match status" value="1"/>
</dbReference>
<reference evidence="11" key="1">
    <citation type="journal article" date="2015" name="ISME J.">
        <title>Draft Genome Sequence of Streptomyces incarnatus NRRL8089, which Produces the Nucleoside Antibiotic Sinefungin.</title>
        <authorList>
            <person name="Oshima K."/>
            <person name="Hattori M."/>
            <person name="Shimizu H."/>
            <person name="Fukuda K."/>
            <person name="Nemoto M."/>
            <person name="Inagaki K."/>
            <person name="Tamura T."/>
        </authorList>
    </citation>
    <scope>NUCLEOTIDE SEQUENCE</scope>
    <source>
        <strain evidence="11">FACHB-1375</strain>
    </source>
</reference>
<dbReference type="EMBL" id="JACJPW010000200">
    <property type="protein sequence ID" value="MBD2186385.1"/>
    <property type="molecule type" value="Genomic_DNA"/>
</dbReference>
<evidence type="ECO:0000313" key="11">
    <source>
        <dbReference type="EMBL" id="MBD2186385.1"/>
    </source>
</evidence>
<keyword evidence="8" id="KW-0175">Coiled coil</keyword>
<dbReference type="PANTHER" id="PTHR43047">
    <property type="entry name" value="TWO-COMPONENT HISTIDINE PROTEIN KINASE"/>
    <property type="match status" value="1"/>
</dbReference>
<dbReference type="RefSeq" id="WP_190475670.1">
    <property type="nucleotide sequence ID" value="NZ_JACJPW010000200.1"/>
</dbReference>
<sequence>MPNYIQALRDCCQDEAAFERLKQILASAVKDEAFTKLLLSLDSQLRSNASCLPDLVCQPPKQNIPKSHPPAIARISGYEEEVIGSSSIEINARVNSLDRLRMERLLQSEGAVHNWEYEFHNKSGEVLVGLLSAEIIKSSLEEGEFTLTTNIMEPQRAQVQMRVLPNRDRVCTTPPFSHKVWCSARLLGEMALRIRNSLNLDRILDSTVEEVRQFLQADRVFIGCVNDFGRGQILAESVDPKWESIKGWKLDETYVKEIKSFYEDRNVRVIDDTDRIEKTPFLKEYYSRYQVKASLGVPIIVESEFFGVLVANQCSSPRHWQPFEIDLLEKLATQVAIAIKQAQLYKQVQTLNANLERQVEERTAQLQQRNRELQELNRIKDVLLHTVSHDLRTSVMGTLMVFKNWLARSEENISISRKLLERMVAGIDRQLKTIHSLLETHTSEEQGTIIHREFVRFNTLLLSIIKDLEPMLAENQASLTNLVPDNLPLVILDPTQIQRVFESLFTHTLKHNPPGLCLSLSATVEAGTIRCHIQDNGTGMSQVECDRLFDLYVRDPQARCSTGIGLKLYLCRQIIQAHGGQIGVTSSRGSGSNFWFTLPVANC</sequence>
<evidence type="ECO:0000313" key="12">
    <source>
        <dbReference type="Proteomes" id="UP000641646"/>
    </source>
</evidence>
<evidence type="ECO:0000256" key="6">
    <source>
        <dbReference type="ARBA" id="ARBA00022777"/>
    </source>
</evidence>
<dbReference type="GO" id="GO:0000155">
    <property type="term" value="F:phosphorelay sensor kinase activity"/>
    <property type="evidence" value="ECO:0007669"/>
    <property type="project" value="InterPro"/>
</dbReference>
<protein>
    <recommendedName>
        <fullName evidence="3">histidine kinase</fullName>
        <ecNumber evidence="3">2.7.13.3</ecNumber>
    </recommendedName>
</protein>
<dbReference type="InterPro" id="IPR005467">
    <property type="entry name" value="His_kinase_dom"/>
</dbReference>